<organism evidence="1 2">
    <name type="scientific">Actinomadura citrea</name>
    <dbReference type="NCBI Taxonomy" id="46158"/>
    <lineage>
        <taxon>Bacteria</taxon>
        <taxon>Bacillati</taxon>
        <taxon>Actinomycetota</taxon>
        <taxon>Actinomycetes</taxon>
        <taxon>Streptosporangiales</taxon>
        <taxon>Thermomonosporaceae</taxon>
        <taxon>Actinomadura</taxon>
    </lineage>
</organism>
<protein>
    <recommendedName>
        <fullName evidence="3">Glycolipid-binding domain-containing protein</fullName>
    </recommendedName>
</protein>
<name>A0A7Y9GHC9_9ACTN</name>
<gene>
    <name evidence="1" type="ORF">BJ999_006793</name>
</gene>
<dbReference type="Pfam" id="PF06475">
    <property type="entry name" value="Glycolipid_bind"/>
    <property type="match status" value="1"/>
</dbReference>
<comment type="caution">
    <text evidence="1">The sequence shown here is derived from an EMBL/GenBank/DDBJ whole genome shotgun (WGS) entry which is preliminary data.</text>
</comment>
<proteinExistence type="predicted"/>
<reference evidence="1 2" key="1">
    <citation type="submission" date="2020-07" db="EMBL/GenBank/DDBJ databases">
        <title>Sequencing the genomes of 1000 actinobacteria strains.</title>
        <authorList>
            <person name="Klenk H.-P."/>
        </authorList>
    </citation>
    <scope>NUCLEOTIDE SEQUENCE [LARGE SCALE GENOMIC DNA]</scope>
    <source>
        <strain evidence="1 2">DSM 43461</strain>
    </source>
</reference>
<evidence type="ECO:0008006" key="3">
    <source>
        <dbReference type="Google" id="ProtNLM"/>
    </source>
</evidence>
<dbReference type="AlphaFoldDB" id="A0A7Y9GHC9"/>
<accession>A0A7Y9GHC9</accession>
<evidence type="ECO:0000313" key="2">
    <source>
        <dbReference type="Proteomes" id="UP000591272"/>
    </source>
</evidence>
<dbReference type="Proteomes" id="UP000591272">
    <property type="component" value="Unassembled WGS sequence"/>
</dbReference>
<dbReference type="InterPro" id="IPR009467">
    <property type="entry name" value="Glycolipid-bd_prot_put"/>
</dbReference>
<keyword evidence="2" id="KW-1185">Reference proteome</keyword>
<dbReference type="EMBL" id="JACCBT010000001">
    <property type="protein sequence ID" value="NYE16497.1"/>
    <property type="molecule type" value="Genomic_DNA"/>
</dbReference>
<dbReference type="RefSeq" id="WP_179837032.1">
    <property type="nucleotide sequence ID" value="NZ_BMRD01000002.1"/>
</dbReference>
<dbReference type="SUPFAM" id="SSF159275">
    <property type="entry name" value="PA1994-like"/>
    <property type="match status" value="1"/>
</dbReference>
<sequence length="189" mass="20619">MTFAEPPETAAWQHREARTGFEVLQIARSGGGWRLHGTTTAVEDGAPWTVDYVIEVDVRWRTRSARVSNLLDGGPGEVVVRQVREGRWTVDGRPAPDLDGCLDVDLESSAMTNALPVHRLDLPAGGTAEVPAVYVRAADLSVGRLEQTYTRGGRAAYDYAAPAFDFTARLVYDDAGFVLEYPGLATRRA</sequence>
<evidence type="ECO:0000313" key="1">
    <source>
        <dbReference type="EMBL" id="NYE16497.1"/>
    </source>
</evidence>